<comment type="subcellular location">
    <subcellularLocation>
        <location evidence="9">Nucleus</location>
    </subcellularLocation>
    <subcellularLocation>
        <location evidence="9">Chromosome</location>
        <location evidence="9">Centromere</location>
        <location evidence="9">Kinetochore</location>
    </subcellularLocation>
</comment>
<evidence type="ECO:0000256" key="5">
    <source>
        <dbReference type="ARBA" id="ARBA00022838"/>
    </source>
</evidence>
<evidence type="ECO:0000256" key="1">
    <source>
        <dbReference type="ARBA" id="ARBA00006379"/>
    </source>
</evidence>
<dbReference type="GO" id="GO:0051301">
    <property type="term" value="P:cell division"/>
    <property type="evidence" value="ECO:0007669"/>
    <property type="project" value="UniProtKB-UniRule"/>
</dbReference>
<evidence type="ECO:0000313" key="12">
    <source>
        <dbReference type="Proteomes" id="UP000308768"/>
    </source>
</evidence>
<evidence type="ECO:0000256" key="4">
    <source>
        <dbReference type="ARBA" id="ARBA00022776"/>
    </source>
</evidence>
<dbReference type="GO" id="GO:0007059">
    <property type="term" value="P:chromosome segregation"/>
    <property type="evidence" value="ECO:0007669"/>
    <property type="project" value="InterPro"/>
</dbReference>
<comment type="similarity">
    <text evidence="1 9">Belongs to the SPC25 family.</text>
</comment>
<keyword evidence="5 9" id="KW-0995">Kinetochore</keyword>
<dbReference type="AlphaFoldDB" id="A0A4U0WX22"/>
<name>A0A4U0WX22_9PEZI</name>
<keyword evidence="7 9" id="KW-0131">Cell cycle</keyword>
<proteinExistence type="inferred from homology"/>
<accession>A0A4U0WX22</accession>
<dbReference type="InterPro" id="IPR045143">
    <property type="entry name" value="Spc25"/>
</dbReference>
<comment type="caution">
    <text evidence="11">The sequence shown here is derived from an EMBL/GenBank/DDBJ whole genome shotgun (WGS) entry which is preliminary data.</text>
</comment>
<keyword evidence="9" id="KW-0539">Nucleus</keyword>
<evidence type="ECO:0000256" key="2">
    <source>
        <dbReference type="ARBA" id="ARBA00022454"/>
    </source>
</evidence>
<dbReference type="Pfam" id="PF08234">
    <property type="entry name" value="Spindle_Spc25"/>
    <property type="match status" value="1"/>
</dbReference>
<evidence type="ECO:0000256" key="8">
    <source>
        <dbReference type="ARBA" id="ARBA00023328"/>
    </source>
</evidence>
<dbReference type="Proteomes" id="UP000308768">
    <property type="component" value="Unassembled WGS sequence"/>
</dbReference>
<keyword evidence="8 9" id="KW-0137">Centromere</keyword>
<keyword evidence="2 9" id="KW-0158">Chromosome</keyword>
<evidence type="ECO:0000256" key="6">
    <source>
        <dbReference type="ARBA" id="ARBA00023054"/>
    </source>
</evidence>
<dbReference type="STRING" id="331657.A0A4U0WX22"/>
<evidence type="ECO:0000256" key="3">
    <source>
        <dbReference type="ARBA" id="ARBA00022618"/>
    </source>
</evidence>
<keyword evidence="6" id="KW-0175">Coiled coil</keyword>
<comment type="function">
    <text evidence="9">Acts as a component of the essential kinetochore-associated NDC80 complex, which is required for chromosome segregation and spindle checkpoint activity.</text>
</comment>
<dbReference type="GO" id="GO:0005634">
    <property type="term" value="C:nucleus"/>
    <property type="evidence" value="ECO:0007669"/>
    <property type="project" value="UniProtKB-SubCell"/>
</dbReference>
<evidence type="ECO:0000256" key="9">
    <source>
        <dbReference type="RuleBase" id="RU367150"/>
    </source>
</evidence>
<gene>
    <name evidence="11" type="ORF">B0A49_05874</name>
</gene>
<dbReference type="OrthoDB" id="4056921at2759"/>
<evidence type="ECO:0000256" key="7">
    <source>
        <dbReference type="ARBA" id="ARBA00023306"/>
    </source>
</evidence>
<feature type="domain" description="Chromosome segregation protein Spc25 C-terminal" evidence="10">
    <location>
        <begin position="188"/>
        <end position="258"/>
    </location>
</feature>
<dbReference type="PANTHER" id="PTHR14281">
    <property type="entry name" value="KINETOCHORE PROTEIN SPC25-RELATED"/>
    <property type="match status" value="1"/>
</dbReference>
<dbReference type="InterPro" id="IPR013255">
    <property type="entry name" value="Spc25_C"/>
</dbReference>
<evidence type="ECO:0000259" key="10">
    <source>
        <dbReference type="Pfam" id="PF08234"/>
    </source>
</evidence>
<keyword evidence="4 9" id="KW-0498">Mitosis</keyword>
<protein>
    <recommendedName>
        <fullName evidence="9">Kinetochore protein SPC25</fullName>
    </recommendedName>
</protein>
<evidence type="ECO:0000313" key="11">
    <source>
        <dbReference type="EMBL" id="TKA67697.1"/>
    </source>
</evidence>
<dbReference type="GO" id="GO:0031262">
    <property type="term" value="C:Ndc80 complex"/>
    <property type="evidence" value="ECO:0007669"/>
    <property type="project" value="InterPro"/>
</dbReference>
<dbReference type="PANTHER" id="PTHR14281:SF0">
    <property type="entry name" value="KINETOCHORE PROTEIN SPC25"/>
    <property type="match status" value="1"/>
</dbReference>
<comment type="subunit">
    <text evidence="9">Component of the NDC80 complex.</text>
</comment>
<keyword evidence="3 9" id="KW-0132">Cell division</keyword>
<dbReference type="EMBL" id="NAJN01000884">
    <property type="protein sequence ID" value="TKA67697.1"/>
    <property type="molecule type" value="Genomic_DNA"/>
</dbReference>
<dbReference type="Gene3D" id="3.30.457.50">
    <property type="entry name" value="Chromosome segregation protein Spc25"/>
    <property type="match status" value="1"/>
</dbReference>
<organism evidence="11 12">
    <name type="scientific">Cryomyces minteri</name>
    <dbReference type="NCBI Taxonomy" id="331657"/>
    <lineage>
        <taxon>Eukaryota</taxon>
        <taxon>Fungi</taxon>
        <taxon>Dikarya</taxon>
        <taxon>Ascomycota</taxon>
        <taxon>Pezizomycotina</taxon>
        <taxon>Dothideomycetes</taxon>
        <taxon>Dothideomycetes incertae sedis</taxon>
        <taxon>Cryomyces</taxon>
    </lineage>
</organism>
<dbReference type="CDD" id="cd23784">
    <property type="entry name" value="RWD_Spc25"/>
    <property type="match status" value="1"/>
</dbReference>
<sequence>MATMMGTPGRVRFDSSLSGHHSHFTTDAPSMADSLPSVSFGFEDLRDRMARFTVRFDEFIEKGRKRVLDERNAFKMNVAELQEDQRARQRSLEIVSLKTSQHSQNVQKESQETAEMHAAISQLTATRDAQLAHRDQLKLQIADVQKSIKQCKEAQQQHARELDSQARHNIPELSFWQDHLCLRIEGAGVDDQLKFVFTHIDDKDWEKECWFELGMGSRDYEVLQTRPKLERDSIEECLDRLNETRELGGFLKAMRGLFAAALE</sequence>
<reference evidence="11 12" key="1">
    <citation type="submission" date="2017-03" db="EMBL/GenBank/DDBJ databases">
        <title>Genomes of endolithic fungi from Antarctica.</title>
        <authorList>
            <person name="Coleine C."/>
            <person name="Masonjones S."/>
            <person name="Stajich J.E."/>
        </authorList>
    </citation>
    <scope>NUCLEOTIDE SEQUENCE [LARGE SCALE GENOMIC DNA]</scope>
    <source>
        <strain evidence="11 12">CCFEE 5187</strain>
    </source>
</reference>
<dbReference type="FunFam" id="3.30.457.50:FF:000001">
    <property type="entry name" value="Probable kinetochore protein spc25"/>
    <property type="match status" value="1"/>
</dbReference>
<keyword evidence="12" id="KW-1185">Reference proteome</keyword>